<feature type="non-terminal residue" evidence="1">
    <location>
        <position position="1"/>
    </location>
</feature>
<evidence type="ECO:0000313" key="1">
    <source>
        <dbReference type="EMBL" id="MBS6098724.1"/>
    </source>
</evidence>
<dbReference type="EMBL" id="JAHAGS010000377">
    <property type="protein sequence ID" value="MBS6098724.1"/>
    <property type="molecule type" value="Genomic_DNA"/>
</dbReference>
<evidence type="ECO:0000313" key="2">
    <source>
        <dbReference type="Proteomes" id="UP000703822"/>
    </source>
</evidence>
<gene>
    <name evidence="1" type="ORF">KH901_09900</name>
</gene>
<name>A0A943LUN3_STRVE</name>
<comment type="caution">
    <text evidence="1">The sequence shown here is derived from an EMBL/GenBank/DDBJ whole genome shotgun (WGS) entry which is preliminary data.</text>
</comment>
<proteinExistence type="predicted"/>
<protein>
    <submittedName>
        <fullName evidence="1">Uncharacterized protein</fullName>
    </submittedName>
</protein>
<dbReference type="Proteomes" id="UP000703822">
    <property type="component" value="Unassembled WGS sequence"/>
</dbReference>
<accession>A0A943LUN3</accession>
<reference evidence="1" key="1">
    <citation type="submission" date="2021-05" db="EMBL/GenBank/DDBJ databases">
        <title>Infant gut strain persistence is associated with maternal origin, phylogeny, and functional potential including surface adhesion and iron acquisition.</title>
        <authorList>
            <person name="Lou Y.C."/>
        </authorList>
    </citation>
    <scope>NUCLEOTIDE SEQUENCE</scope>
    <source>
        <strain evidence="1">L3_122_031G1_dasL3_122_031G1_maxbin2.maxbin.025s ta_sub</strain>
    </source>
</reference>
<organism evidence="1 2">
    <name type="scientific">Streptococcus vestibularis</name>
    <dbReference type="NCBI Taxonomy" id="1343"/>
    <lineage>
        <taxon>Bacteria</taxon>
        <taxon>Bacillati</taxon>
        <taxon>Bacillota</taxon>
        <taxon>Bacilli</taxon>
        <taxon>Lactobacillales</taxon>
        <taxon>Streptococcaceae</taxon>
        <taxon>Streptococcus</taxon>
    </lineage>
</organism>
<dbReference type="AlphaFoldDB" id="A0A943LUN3"/>
<sequence length="85" mass="9863">MKDSGSLNRVPFKQGDEISVVIQDAHYRWVDANSRGRRVAKKTEEVSSNSQNTEEKKCLFRIKSRFNSFYPNRVNSKILSTFFTS</sequence>